<keyword evidence="1" id="KW-0677">Repeat</keyword>
<dbReference type="PANTHER" id="PTHR23346:SF7">
    <property type="entry name" value="STALLED RIBOSOME SENSOR GCN1"/>
    <property type="match status" value="1"/>
</dbReference>
<dbReference type="PANTHER" id="PTHR23346">
    <property type="entry name" value="TRANSLATIONAL ACTIVATOR GCN1-RELATED"/>
    <property type="match status" value="1"/>
</dbReference>
<evidence type="ECO:0000256" key="1">
    <source>
        <dbReference type="ARBA" id="ARBA00022737"/>
    </source>
</evidence>
<dbReference type="SUPFAM" id="SSF48371">
    <property type="entry name" value="ARM repeat"/>
    <property type="match status" value="1"/>
</dbReference>
<dbReference type="Pfam" id="PF02985">
    <property type="entry name" value="HEAT"/>
    <property type="match status" value="1"/>
</dbReference>
<dbReference type="EMBL" id="JAPCXC010000061">
    <property type="protein sequence ID" value="KAJ1607214.1"/>
    <property type="molecule type" value="Genomic_DNA"/>
</dbReference>
<proteinExistence type="predicted"/>
<dbReference type="InterPro" id="IPR000357">
    <property type="entry name" value="HEAT"/>
</dbReference>
<feature type="region of interest" description="Disordered" evidence="2">
    <location>
        <begin position="850"/>
        <end position="869"/>
    </location>
</feature>
<dbReference type="Pfam" id="PF24984">
    <property type="entry name" value="HEAT_EF3_GNC1"/>
    <property type="match status" value="1"/>
</dbReference>
<dbReference type="InterPro" id="IPR011989">
    <property type="entry name" value="ARM-like"/>
</dbReference>
<accession>A0A9D5HWR9</accession>
<reference evidence="3" key="1">
    <citation type="submission" date="2022-10" db="EMBL/GenBank/DDBJ databases">
        <title>Adaptive evolution leads to modifications in subtelomeric GC content in a zoonotic Cryptosporidium species.</title>
        <authorList>
            <person name="Li J."/>
            <person name="Feng Y."/>
            <person name="Xiao L."/>
        </authorList>
    </citation>
    <scope>NUCLEOTIDE SEQUENCE</scope>
    <source>
        <strain evidence="3">33844</strain>
    </source>
</reference>
<dbReference type="Pfam" id="PF24987">
    <property type="entry name" value="HEAT_EF3_N"/>
    <property type="match status" value="1"/>
</dbReference>
<comment type="caution">
    <text evidence="3">The sequence shown here is derived from an EMBL/GenBank/DDBJ whole genome shotgun (WGS) entry which is preliminary data.</text>
</comment>
<evidence type="ECO:0000313" key="3">
    <source>
        <dbReference type="EMBL" id="KAJ1607214.1"/>
    </source>
</evidence>
<dbReference type="GO" id="GO:0019887">
    <property type="term" value="F:protein kinase regulator activity"/>
    <property type="evidence" value="ECO:0007669"/>
    <property type="project" value="TreeGrafter"/>
</dbReference>
<evidence type="ECO:0000256" key="2">
    <source>
        <dbReference type="SAM" id="MobiDB-lite"/>
    </source>
</evidence>
<feature type="region of interest" description="Disordered" evidence="2">
    <location>
        <begin position="760"/>
        <end position="782"/>
    </location>
</feature>
<dbReference type="Proteomes" id="UP001067231">
    <property type="component" value="Unassembled WGS sequence"/>
</dbReference>
<dbReference type="AlphaFoldDB" id="A0A9D5HWR9"/>
<dbReference type="Gene3D" id="1.25.10.10">
    <property type="entry name" value="Leucine-rich Repeat Variant"/>
    <property type="match status" value="2"/>
</dbReference>
<dbReference type="OrthoDB" id="5148094at2759"/>
<sequence length="1035" mass="113612">MCRGAARDEQSVRLVDDLIEIQVTPVVSALQQRNISRSILRVSGGECCYSSTVEKVVARSSRVFDGFDKRRIFSAADWPSALTRSLISSMVPSTIRHFDSVLPKFGDASLGKMVSRIQARHALRGLVFTLSDLVASLDGSDSRLIELCIRFVLTQVVDSVVFEDYASEAERMTASGAADEGLKGKDKTVRNLVGSFGGRQDSPEKIQIQNSDVSSRESLQEAVISLFVSLSSRPDIQSLSSGILTILRDLSSQYKPRISPREFHNCLAFAIGSIASCCSSSDPVVYTVTCKIMNELLGGSLVRNGGGAETQDSTSKTRLPVLEDIPQEYSRILPRLFSMLYGSQQARQEPTLCRFEALDRGKYLDYRMDSGDSPGAEKLSVYEIYSISLCKALYSESPAERVGAAHIFGSLSKGISVRRLRDFGILEAIEGVLRSPDGQKSCEAGSLEGVLLCIGSLSLYLGYMIEPYTIQFLKSLMHLFSGGDQRIRFYSEKSAEVIIKNLSRFGARLILPIITQGIEEKQWRIKLTSLQLLGIMALNSPHQLSSYLPRAIQTIYQTSSDSHPKVSEAARDTLLKMVSLIKNPEISCISQDLTTSLIDPTELNFKRALLSLKSVTFVHAIDITTLSLIFPVLLKAIQERGGTDLKKDAIQVLTCLLLLLSDRSDVDPFLPLIENSIHITLTDPIPEIRLLTAKLCRALVTVTGQEKSSSLLSWLFRTLAMEVGQTLKSGVSASLAEVLSAFGIDKFKKILPFIVSQIQKTDGDDESPPHPGDVSGPAPSSAASVREGYIGLFVYLPQSFGEDLGPLMPGILPVLLSRLGDEVDSVREVALKACKALVVHSAQQLLAVGDSPQQTHQGSAGRHRSRPQRALLRPGRGRILDAQEVLHPGRDLHGSERRERVRQKQCSSLVEVFGAEHPPDAQGYTDHLNPEDHQCVVRVQLRKHPLYRGPELEGPARQVRERLLQQAPPDILPEPGGVFARARPAGLRGWGRRLSQQVGESRVVHWRFGDLEDREEGRLEGFGSVLPAGNQDGAA</sequence>
<protein>
    <submittedName>
        <fullName evidence="3">GCN1 domain-containing protein</fullName>
    </submittedName>
</protein>
<dbReference type="InterPro" id="IPR016024">
    <property type="entry name" value="ARM-type_fold"/>
</dbReference>
<dbReference type="GO" id="GO:0005829">
    <property type="term" value="C:cytosol"/>
    <property type="evidence" value="ECO:0007669"/>
    <property type="project" value="TreeGrafter"/>
</dbReference>
<organism evidence="3">
    <name type="scientific">Cryptosporidium canis</name>
    <dbReference type="NCBI Taxonomy" id="195482"/>
    <lineage>
        <taxon>Eukaryota</taxon>
        <taxon>Sar</taxon>
        <taxon>Alveolata</taxon>
        <taxon>Apicomplexa</taxon>
        <taxon>Conoidasida</taxon>
        <taxon>Coccidia</taxon>
        <taxon>Eucoccidiorida</taxon>
        <taxon>Eimeriorina</taxon>
        <taxon>Cryptosporidiidae</taxon>
        <taxon>Cryptosporidium</taxon>
    </lineage>
</organism>
<gene>
    <name evidence="3" type="ORF">OJ253_2442</name>
</gene>
<name>A0A9D5HWR9_9CRYT</name>
<dbReference type="GO" id="GO:0006417">
    <property type="term" value="P:regulation of translation"/>
    <property type="evidence" value="ECO:0007669"/>
    <property type="project" value="TreeGrafter"/>
</dbReference>
<dbReference type="GO" id="GO:0034198">
    <property type="term" value="P:cellular response to amino acid starvation"/>
    <property type="evidence" value="ECO:0007669"/>
    <property type="project" value="TreeGrafter"/>
</dbReference>